<evidence type="ECO:0000313" key="2">
    <source>
        <dbReference type="EMBL" id="KIK08564.1"/>
    </source>
</evidence>
<dbReference type="AlphaFoldDB" id="A0A0C9Y3W2"/>
<evidence type="ECO:0000313" key="3">
    <source>
        <dbReference type="Proteomes" id="UP000054477"/>
    </source>
</evidence>
<reference evidence="2 3" key="1">
    <citation type="submission" date="2014-04" db="EMBL/GenBank/DDBJ databases">
        <authorList>
            <consortium name="DOE Joint Genome Institute"/>
            <person name="Kuo A."/>
            <person name="Kohler A."/>
            <person name="Nagy L.G."/>
            <person name="Floudas D."/>
            <person name="Copeland A."/>
            <person name="Barry K.W."/>
            <person name="Cichocki N."/>
            <person name="Veneault-Fourrey C."/>
            <person name="LaButti K."/>
            <person name="Lindquist E.A."/>
            <person name="Lipzen A."/>
            <person name="Lundell T."/>
            <person name="Morin E."/>
            <person name="Murat C."/>
            <person name="Sun H."/>
            <person name="Tunlid A."/>
            <person name="Henrissat B."/>
            <person name="Grigoriev I.V."/>
            <person name="Hibbett D.S."/>
            <person name="Martin F."/>
            <person name="Nordberg H.P."/>
            <person name="Cantor M.N."/>
            <person name="Hua S.X."/>
        </authorList>
    </citation>
    <scope>NUCLEOTIDE SEQUENCE [LARGE SCALE GENOMIC DNA]</scope>
    <source>
        <strain evidence="2 3">LaAM-08-1</strain>
    </source>
</reference>
<proteinExistence type="predicted"/>
<dbReference type="EMBL" id="KN838542">
    <property type="protein sequence ID" value="KIK08564.1"/>
    <property type="molecule type" value="Genomic_DNA"/>
</dbReference>
<protein>
    <submittedName>
        <fullName evidence="2">Uncharacterized protein</fullName>
    </submittedName>
</protein>
<dbReference type="Proteomes" id="UP000054477">
    <property type="component" value="Unassembled WGS sequence"/>
</dbReference>
<feature type="region of interest" description="Disordered" evidence="1">
    <location>
        <begin position="162"/>
        <end position="182"/>
    </location>
</feature>
<accession>A0A0C9Y3W2</accession>
<name>A0A0C9Y3W2_9AGAR</name>
<feature type="compositionally biased region" description="Acidic residues" evidence="1">
    <location>
        <begin position="170"/>
        <end position="182"/>
    </location>
</feature>
<sequence>MSLQSCARRRIHVLKRNFSSDTSSKSLPNVQSHRSLPSAKMRALISLYHQTETFVTPENLSGRIDQTFASDDPNDLLPSTPDPVSFTDLKNKAMDLREAPKMSQWNPHANTSRRTQVAGLWSHIRRRRELKIIEALYGVDVTHSGNVMPGLEVLEESAETLMKNEREDKEREEEELEAAVRR</sequence>
<keyword evidence="3" id="KW-1185">Reference proteome</keyword>
<reference evidence="3" key="2">
    <citation type="submission" date="2015-01" db="EMBL/GenBank/DDBJ databases">
        <title>Evolutionary Origins and Diversification of the Mycorrhizal Mutualists.</title>
        <authorList>
            <consortium name="DOE Joint Genome Institute"/>
            <consortium name="Mycorrhizal Genomics Consortium"/>
            <person name="Kohler A."/>
            <person name="Kuo A."/>
            <person name="Nagy L.G."/>
            <person name="Floudas D."/>
            <person name="Copeland A."/>
            <person name="Barry K.W."/>
            <person name="Cichocki N."/>
            <person name="Veneault-Fourrey C."/>
            <person name="LaButti K."/>
            <person name="Lindquist E.A."/>
            <person name="Lipzen A."/>
            <person name="Lundell T."/>
            <person name="Morin E."/>
            <person name="Murat C."/>
            <person name="Riley R."/>
            <person name="Ohm R."/>
            <person name="Sun H."/>
            <person name="Tunlid A."/>
            <person name="Henrissat B."/>
            <person name="Grigoriev I.V."/>
            <person name="Hibbett D.S."/>
            <person name="Martin F."/>
        </authorList>
    </citation>
    <scope>NUCLEOTIDE SEQUENCE [LARGE SCALE GENOMIC DNA]</scope>
    <source>
        <strain evidence="3">LaAM-08-1</strain>
    </source>
</reference>
<gene>
    <name evidence="2" type="ORF">K443DRAFT_84863</name>
</gene>
<dbReference type="HOGENOM" id="CLU_113797_0_0_1"/>
<evidence type="ECO:0000256" key="1">
    <source>
        <dbReference type="SAM" id="MobiDB-lite"/>
    </source>
</evidence>
<organism evidence="2 3">
    <name type="scientific">Laccaria amethystina LaAM-08-1</name>
    <dbReference type="NCBI Taxonomy" id="1095629"/>
    <lineage>
        <taxon>Eukaryota</taxon>
        <taxon>Fungi</taxon>
        <taxon>Dikarya</taxon>
        <taxon>Basidiomycota</taxon>
        <taxon>Agaricomycotina</taxon>
        <taxon>Agaricomycetes</taxon>
        <taxon>Agaricomycetidae</taxon>
        <taxon>Agaricales</taxon>
        <taxon>Agaricineae</taxon>
        <taxon>Hydnangiaceae</taxon>
        <taxon>Laccaria</taxon>
    </lineage>
</organism>
<dbReference type="OrthoDB" id="5597211at2759"/>